<protein>
    <submittedName>
        <fullName evidence="4">Transcriptional regulator</fullName>
    </submittedName>
</protein>
<dbReference type="InterPro" id="IPR011990">
    <property type="entry name" value="TPR-like_helical_dom_sf"/>
</dbReference>
<keyword evidence="2" id="KW-0067">ATP-binding</keyword>
<gene>
    <name evidence="4" type="primary">devR_4</name>
    <name evidence="4" type="ORF">NCTC1542_05311</name>
</gene>
<feature type="domain" description="HTH luxR-type" evidence="3">
    <location>
        <begin position="845"/>
        <end position="910"/>
    </location>
</feature>
<dbReference type="Pfam" id="PF13191">
    <property type="entry name" value="AAA_16"/>
    <property type="match status" value="1"/>
</dbReference>
<dbReference type="PANTHER" id="PTHR16305">
    <property type="entry name" value="TESTICULAR SOLUBLE ADENYLYL CYCLASE"/>
    <property type="match status" value="1"/>
</dbReference>
<dbReference type="SUPFAM" id="SSF48452">
    <property type="entry name" value="TPR-like"/>
    <property type="match status" value="1"/>
</dbReference>
<dbReference type="PANTHER" id="PTHR16305:SF35">
    <property type="entry name" value="TRANSCRIPTIONAL ACTIVATOR DOMAIN"/>
    <property type="match status" value="1"/>
</dbReference>
<dbReference type="CDD" id="cd06170">
    <property type="entry name" value="LuxR_C_like"/>
    <property type="match status" value="1"/>
</dbReference>
<name>A0A378V0A6_MYCFO</name>
<organism evidence="4 5">
    <name type="scientific">Mycolicibacterium fortuitum</name>
    <name type="common">Mycobacterium fortuitum</name>
    <dbReference type="NCBI Taxonomy" id="1766"/>
    <lineage>
        <taxon>Bacteria</taxon>
        <taxon>Bacillati</taxon>
        <taxon>Actinomycetota</taxon>
        <taxon>Actinomycetes</taxon>
        <taxon>Mycobacteriales</taxon>
        <taxon>Mycobacteriaceae</taxon>
        <taxon>Mycolicibacterium</taxon>
    </lineage>
</organism>
<dbReference type="Gene3D" id="1.10.10.10">
    <property type="entry name" value="Winged helix-like DNA-binding domain superfamily/Winged helix DNA-binding domain"/>
    <property type="match status" value="1"/>
</dbReference>
<dbReference type="Pfam" id="PF00196">
    <property type="entry name" value="GerE"/>
    <property type="match status" value="1"/>
</dbReference>
<evidence type="ECO:0000259" key="3">
    <source>
        <dbReference type="PROSITE" id="PS50043"/>
    </source>
</evidence>
<dbReference type="AlphaFoldDB" id="A0A378V0A6"/>
<sequence>MPIQSASLAKVIIGRSTELSSVTDTLAAVATSGAALVVDGEAGIGKSTLLSAVADWAVANGYSRLGCSGLQSQSEVGFAGIHELIHPVLDHTPALPPRQRTALLTAFGLAEGPTPDRLMVSLAVLGLLEEAASRRRIILIIDDVQWLDQSSLEILAFVARRLSNAPLMMLCAERTGLDGATAYLDGLPRLSLGPLAPAHARQLLSTAARHADTLLQQRVLEQAGGNPLAVIELSGALGERGSNATFSGEPLPTTRRVERAFLAQLDDLTDNGRLLLLLISASDGQPRDIDVAAGLLGLVLTDEMVPLERAGLIRAGSDRIHVRHPLIRSTVYGAAPLSTRTVVHQALADATVDLVRAAWHRAEATFGTDEQVATALEGAARHAHARGAGAESAAALRRAAVLSPEPSARVRRLTEAAEIARSSGLTAEAISILGEAENLSANHCSTEQLAITRFVLNATAAISGQSATELVALAGKFNDGDATQRRLLWAAAIECRMHGLADEPRRDIVAALSRLDHGADDPAVCMAMALLDDTGAGQALRTRLSRFVNEVTDDPLLLMALGFTAEAVADRTHAMQCWKLVQSRSRTSGSAADECESQRGASQLLLQEGRIQAAAIAAENALRLAQDIKLPMTAASAAATLARVQVWQGRFDQAHETVATARRLLAPDPTILWHDDAHWAAGLLSLCTADPAEALGHLLKMTGHRTSQRWAVADLAEAAAGSDRAELVRPLLADIEDQARQLGTGLELMLAHRAHALLAQTDDEAQDHFLAALAAGDDADAELETARTHLAYGQWLRRQRRITEARTHLSSALAAFDAAGAAPFADRAAAELRAAGVATPAGTPRQDPASSLTSQELQIAQLAAAGLTNREIADRIYVSHRTVAAHLYKMFPKLGITNRNQLHTVLGQQQ</sequence>
<dbReference type="InterPro" id="IPR027417">
    <property type="entry name" value="P-loop_NTPase"/>
</dbReference>
<dbReference type="SUPFAM" id="SSF52540">
    <property type="entry name" value="P-loop containing nucleoside triphosphate hydrolases"/>
    <property type="match status" value="1"/>
</dbReference>
<evidence type="ECO:0000313" key="5">
    <source>
        <dbReference type="Proteomes" id="UP000255389"/>
    </source>
</evidence>
<dbReference type="Gene3D" id="1.25.40.10">
    <property type="entry name" value="Tetratricopeptide repeat domain"/>
    <property type="match status" value="1"/>
</dbReference>
<evidence type="ECO:0000256" key="2">
    <source>
        <dbReference type="ARBA" id="ARBA00022840"/>
    </source>
</evidence>
<dbReference type="Gene3D" id="3.40.50.300">
    <property type="entry name" value="P-loop containing nucleotide triphosphate hydrolases"/>
    <property type="match status" value="1"/>
</dbReference>
<dbReference type="GO" id="GO:0006355">
    <property type="term" value="P:regulation of DNA-templated transcription"/>
    <property type="evidence" value="ECO:0007669"/>
    <property type="project" value="InterPro"/>
</dbReference>
<dbReference type="SMART" id="SM00421">
    <property type="entry name" value="HTH_LUXR"/>
    <property type="match status" value="1"/>
</dbReference>
<dbReference type="PROSITE" id="PS50043">
    <property type="entry name" value="HTH_LUXR_2"/>
    <property type="match status" value="1"/>
</dbReference>
<dbReference type="GO" id="GO:0005737">
    <property type="term" value="C:cytoplasm"/>
    <property type="evidence" value="ECO:0007669"/>
    <property type="project" value="TreeGrafter"/>
</dbReference>
<dbReference type="GO" id="GO:0005524">
    <property type="term" value="F:ATP binding"/>
    <property type="evidence" value="ECO:0007669"/>
    <property type="project" value="UniProtKB-KW"/>
</dbReference>
<dbReference type="EMBL" id="UGQY01000004">
    <property type="protein sequence ID" value="SUA03824.1"/>
    <property type="molecule type" value="Genomic_DNA"/>
</dbReference>
<dbReference type="GO" id="GO:0003677">
    <property type="term" value="F:DNA binding"/>
    <property type="evidence" value="ECO:0007669"/>
    <property type="project" value="InterPro"/>
</dbReference>
<dbReference type="SUPFAM" id="SSF46894">
    <property type="entry name" value="C-terminal effector domain of the bipartite response regulators"/>
    <property type="match status" value="1"/>
</dbReference>
<dbReference type="InterPro" id="IPR041664">
    <property type="entry name" value="AAA_16"/>
</dbReference>
<dbReference type="PRINTS" id="PR00038">
    <property type="entry name" value="HTHLUXR"/>
</dbReference>
<dbReference type="InterPro" id="IPR016032">
    <property type="entry name" value="Sig_transdc_resp-reg_C-effctor"/>
</dbReference>
<accession>A0A378V0A6</accession>
<evidence type="ECO:0000313" key="4">
    <source>
        <dbReference type="EMBL" id="SUA03824.1"/>
    </source>
</evidence>
<reference evidence="4 5" key="1">
    <citation type="submission" date="2018-06" db="EMBL/GenBank/DDBJ databases">
        <authorList>
            <consortium name="Pathogen Informatics"/>
            <person name="Doyle S."/>
        </authorList>
    </citation>
    <scope>NUCLEOTIDE SEQUENCE [LARGE SCALE GENOMIC DNA]</scope>
    <source>
        <strain evidence="4 5">NCTC1542</strain>
    </source>
</reference>
<proteinExistence type="predicted"/>
<keyword evidence="1" id="KW-0547">Nucleotide-binding</keyword>
<dbReference type="Proteomes" id="UP000255389">
    <property type="component" value="Unassembled WGS sequence"/>
</dbReference>
<evidence type="ECO:0000256" key="1">
    <source>
        <dbReference type="ARBA" id="ARBA00022741"/>
    </source>
</evidence>
<dbReference type="InterPro" id="IPR000792">
    <property type="entry name" value="Tscrpt_reg_LuxR_C"/>
</dbReference>
<dbReference type="GO" id="GO:0004016">
    <property type="term" value="F:adenylate cyclase activity"/>
    <property type="evidence" value="ECO:0007669"/>
    <property type="project" value="TreeGrafter"/>
</dbReference>
<dbReference type="InterPro" id="IPR036388">
    <property type="entry name" value="WH-like_DNA-bd_sf"/>
</dbReference>